<dbReference type="PRINTS" id="PR00756">
    <property type="entry name" value="ALADIPTASE"/>
</dbReference>
<dbReference type="SMART" id="SM01263">
    <property type="entry name" value="Leuk-A4-hydro_C"/>
    <property type="match status" value="1"/>
</dbReference>
<dbReference type="Proteomes" id="UP000316008">
    <property type="component" value="Unassembled WGS sequence"/>
</dbReference>
<comment type="similarity">
    <text evidence="3">Belongs to the peptidase M1 family.</text>
</comment>
<keyword evidence="9" id="KW-0378">Hydrolase</keyword>
<dbReference type="GO" id="GO:0008237">
    <property type="term" value="F:metallopeptidase activity"/>
    <property type="evidence" value="ECO:0007669"/>
    <property type="project" value="UniProtKB-KW"/>
</dbReference>
<dbReference type="EC" id="3.4.11.2" evidence="4"/>
<evidence type="ECO:0000256" key="4">
    <source>
        <dbReference type="ARBA" id="ARBA00012564"/>
    </source>
</evidence>
<dbReference type="InterPro" id="IPR038502">
    <property type="entry name" value="M1_LTA-4_hydro/amino_C_sf"/>
</dbReference>
<dbReference type="Gene3D" id="1.10.390.10">
    <property type="entry name" value="Neutral Protease Domain 2"/>
    <property type="match status" value="1"/>
</dbReference>
<dbReference type="GO" id="GO:0006508">
    <property type="term" value="P:proteolysis"/>
    <property type="evidence" value="ECO:0007669"/>
    <property type="project" value="UniProtKB-KW"/>
</dbReference>
<comment type="subcellular location">
    <subcellularLocation>
        <location evidence="2">Cytoplasm</location>
    </subcellularLocation>
</comment>
<comment type="caution">
    <text evidence="16">The sequence shown here is derived from an EMBL/GenBank/DDBJ whole genome shotgun (WGS) entry which is preliminary data.</text>
</comment>
<keyword evidence="6" id="KW-0963">Cytoplasm</keyword>
<dbReference type="CDD" id="cd09599">
    <property type="entry name" value="M1_LTA4H"/>
    <property type="match status" value="1"/>
</dbReference>
<evidence type="ECO:0000256" key="10">
    <source>
        <dbReference type="ARBA" id="ARBA00022833"/>
    </source>
</evidence>
<comment type="cofactor">
    <cofactor evidence="14">
        <name>Zn(2+)</name>
        <dbReference type="ChEBI" id="CHEBI:29105"/>
    </cofactor>
    <text evidence="14">Binds 1 zinc ion per subunit.</text>
</comment>
<evidence type="ECO:0000256" key="1">
    <source>
        <dbReference type="ARBA" id="ARBA00000098"/>
    </source>
</evidence>
<evidence type="ECO:0000256" key="13">
    <source>
        <dbReference type="PIRSR" id="PIRSR634015-2"/>
    </source>
</evidence>
<dbReference type="Gene3D" id="2.60.40.1730">
    <property type="entry name" value="tricorn interacting facor f3 domain"/>
    <property type="match status" value="1"/>
</dbReference>
<evidence type="ECO:0000313" key="16">
    <source>
        <dbReference type="EMBL" id="TSJ45865.1"/>
    </source>
</evidence>
<gene>
    <name evidence="16" type="ORF">FO442_08955</name>
</gene>
<reference evidence="16 17" key="1">
    <citation type="submission" date="2019-07" db="EMBL/GenBank/DDBJ databases">
        <authorList>
            <person name="Huq M.A."/>
        </authorList>
    </citation>
    <scope>NUCLEOTIDE SEQUENCE [LARGE SCALE GENOMIC DNA]</scope>
    <source>
        <strain evidence="16 17">MAH-3</strain>
    </source>
</reference>
<evidence type="ECO:0000256" key="6">
    <source>
        <dbReference type="ARBA" id="ARBA00022490"/>
    </source>
</evidence>
<proteinExistence type="inferred from homology"/>
<dbReference type="OrthoDB" id="100605at2"/>
<dbReference type="InterPro" id="IPR016024">
    <property type="entry name" value="ARM-type_fold"/>
</dbReference>
<feature type="binding site" evidence="13">
    <location>
        <begin position="613"/>
        <end position="615"/>
    </location>
    <ligand>
        <name>a peptide</name>
        <dbReference type="ChEBI" id="CHEBI:60466"/>
    </ligand>
</feature>
<sequence>MKNQTKVKVQRKKYIRVPQTEKMKLKYLFSIAALILFISSCENDTKPLNKDQSINGVVAGHDAHSYSNTDEIRTKHLDLELDVDFEKKTIYGIARHQMERLKDTDTAIFDINGPEIQKVTLGKKGQEKETDFIIGTMQEFIGQPLSIKIDKNTEYINIYYKTTENAGALDWMEPELTEGKKHPYLYTQGQAILTRTWIPVQGTPANRITYSADVTVPVELLALMSASNPQVKNPEGKYHFEMKQPIPVYLIALAVGNLEYKSLGKNCGVYTEPEMIDKAVWEFEDLPKMIRAAENLYGPYQWEQYDVIVLPYSFPFGGMENPRLTFANPTLIAGDRSAVSVIAHELAHSWSGNLVTNASWNDFWLNEGFTVYFENRIMEELYGKEVADMLSLIEFQELQTEMAQLDQEDTHLKLKLSKRNPDDGMTSVAYVKGAFLLKTLERDFGRQRFDAFLKRYFKDHAFQTLTTEQFKTYLEKNLINKTDIKFNVDEWLYKPGLPKNCYAVSSPRFEKIQALAREFANGKDIFKKPAKKKGKKQLPALSRDQYVPQEWQAFIRALPKKMDPERLAIVDEKLHFNNWGNAEVATEWYVLAINSNYTEIRPDIEKFISKVGRRKFLLPIYTALNDNPQSKQWGLEIYKKYRNNYHPVSIATMDDLLDYKP</sequence>
<dbReference type="PANTHER" id="PTHR45726">
    <property type="entry name" value="LEUKOTRIENE A-4 HYDROLASE"/>
    <property type="match status" value="1"/>
</dbReference>
<feature type="binding site" evidence="14">
    <location>
        <position position="348"/>
    </location>
    <ligand>
        <name>Zn(2+)</name>
        <dbReference type="ChEBI" id="CHEBI:29105"/>
        <note>catalytic</note>
    </ligand>
</feature>
<name>A0A556N1B3_9FLAO</name>
<dbReference type="SUPFAM" id="SSF63737">
    <property type="entry name" value="Leukotriene A4 hydrolase N-terminal domain"/>
    <property type="match status" value="1"/>
</dbReference>
<keyword evidence="11" id="KW-0482">Metalloprotease</keyword>
<dbReference type="GO" id="GO:0008270">
    <property type="term" value="F:zinc ion binding"/>
    <property type="evidence" value="ECO:0007669"/>
    <property type="project" value="InterPro"/>
</dbReference>
<dbReference type="Pfam" id="PF01433">
    <property type="entry name" value="Peptidase_M1"/>
    <property type="match status" value="1"/>
</dbReference>
<dbReference type="SUPFAM" id="SSF55486">
    <property type="entry name" value="Metalloproteases ('zincins'), catalytic domain"/>
    <property type="match status" value="1"/>
</dbReference>
<accession>A0A556N1B3</accession>
<dbReference type="Pfam" id="PF17900">
    <property type="entry name" value="Peptidase_M1_N"/>
    <property type="match status" value="1"/>
</dbReference>
<dbReference type="InterPro" id="IPR014782">
    <property type="entry name" value="Peptidase_M1_dom"/>
</dbReference>
<dbReference type="InterPro" id="IPR045357">
    <property type="entry name" value="Aminopeptidase_N-like_N"/>
</dbReference>
<keyword evidence="8 14" id="KW-0479">Metal-binding</keyword>
<dbReference type="GO" id="GO:0005737">
    <property type="term" value="C:cytoplasm"/>
    <property type="evidence" value="ECO:0007669"/>
    <property type="project" value="UniProtKB-SubCell"/>
</dbReference>
<evidence type="ECO:0000256" key="7">
    <source>
        <dbReference type="ARBA" id="ARBA00022670"/>
    </source>
</evidence>
<dbReference type="Pfam" id="PF09127">
    <property type="entry name" value="Leuk-A4-hydro_C"/>
    <property type="match status" value="1"/>
</dbReference>
<dbReference type="InterPro" id="IPR034015">
    <property type="entry name" value="M1_LTA4H"/>
</dbReference>
<dbReference type="InterPro" id="IPR015211">
    <property type="entry name" value="Peptidase_M1_C"/>
</dbReference>
<evidence type="ECO:0000256" key="2">
    <source>
        <dbReference type="ARBA" id="ARBA00004496"/>
    </source>
</evidence>
<evidence type="ECO:0000256" key="12">
    <source>
        <dbReference type="PIRSR" id="PIRSR634015-1"/>
    </source>
</evidence>
<dbReference type="InterPro" id="IPR049980">
    <property type="entry name" value="LTA4H_cat"/>
</dbReference>
<dbReference type="Gene3D" id="1.25.40.320">
    <property type="entry name" value="Peptidase M1, leukotriene A4 hydrolase/aminopeptidase C-terminal domain"/>
    <property type="match status" value="1"/>
</dbReference>
<dbReference type="Gene3D" id="3.30.2010.30">
    <property type="match status" value="1"/>
</dbReference>
<keyword evidence="7" id="KW-0645">Protease</keyword>
<keyword evidence="17" id="KW-1185">Reference proteome</keyword>
<evidence type="ECO:0000259" key="15">
    <source>
        <dbReference type="SMART" id="SM01263"/>
    </source>
</evidence>
<evidence type="ECO:0000313" key="17">
    <source>
        <dbReference type="Proteomes" id="UP000316008"/>
    </source>
</evidence>
<evidence type="ECO:0000256" key="8">
    <source>
        <dbReference type="ARBA" id="ARBA00022723"/>
    </source>
</evidence>
<evidence type="ECO:0000256" key="14">
    <source>
        <dbReference type="PIRSR" id="PIRSR634015-3"/>
    </source>
</evidence>
<feature type="active site" description="Proton donor" evidence="12">
    <location>
        <position position="430"/>
    </location>
</feature>
<comment type="catalytic activity">
    <reaction evidence="1">
        <text>Release of an N-terminal amino acid, Xaa-|-Yaa- from a peptide, amide or arylamide. Xaa is preferably Ala, but may be most amino acids including Pro (slow action). When a terminal hydrophobic residue is followed by a prolyl residue, the two may be released as an intact Xaa-Pro dipeptide.</text>
        <dbReference type="EC" id="3.4.11.2"/>
    </reaction>
</comment>
<dbReference type="InterPro" id="IPR042097">
    <property type="entry name" value="Aminopeptidase_N-like_N_sf"/>
</dbReference>
<dbReference type="PANTHER" id="PTHR45726:SF3">
    <property type="entry name" value="LEUKOTRIENE A-4 HYDROLASE"/>
    <property type="match status" value="1"/>
</dbReference>
<feature type="binding site" evidence="14">
    <location>
        <position position="367"/>
    </location>
    <ligand>
        <name>Zn(2+)</name>
        <dbReference type="ChEBI" id="CHEBI:29105"/>
        <note>catalytic</note>
    </ligand>
</feature>
<keyword evidence="10 14" id="KW-0862">Zinc</keyword>
<evidence type="ECO:0000256" key="11">
    <source>
        <dbReference type="ARBA" id="ARBA00023049"/>
    </source>
</evidence>
<dbReference type="InterPro" id="IPR001930">
    <property type="entry name" value="Peptidase_M1"/>
</dbReference>
<feature type="active site" description="Proton acceptor" evidence="12">
    <location>
        <position position="345"/>
    </location>
</feature>
<feature type="binding site" evidence="14">
    <location>
        <position position="344"/>
    </location>
    <ligand>
        <name>Zn(2+)</name>
        <dbReference type="ChEBI" id="CHEBI:29105"/>
        <note>catalytic</note>
    </ligand>
</feature>
<dbReference type="AlphaFoldDB" id="A0A556N1B3"/>
<feature type="binding site" evidence="13">
    <location>
        <begin position="315"/>
        <end position="320"/>
    </location>
    <ligand>
        <name>a peptide</name>
        <dbReference type="ChEBI" id="CHEBI:60466"/>
    </ligand>
</feature>
<dbReference type="GO" id="GO:0016285">
    <property type="term" value="F:alanyl aminopeptidase activity"/>
    <property type="evidence" value="ECO:0007669"/>
    <property type="project" value="UniProtKB-EC"/>
</dbReference>
<dbReference type="FunFam" id="3.30.2010.30:FF:000001">
    <property type="entry name" value="Leukotriene A(4) hydrolase"/>
    <property type="match status" value="1"/>
</dbReference>
<evidence type="ECO:0000256" key="3">
    <source>
        <dbReference type="ARBA" id="ARBA00010136"/>
    </source>
</evidence>
<protein>
    <recommendedName>
        <fullName evidence="5">Aminopeptidase N</fullName>
        <ecNumber evidence="4">3.4.11.2</ecNumber>
    </recommendedName>
</protein>
<evidence type="ECO:0000256" key="5">
    <source>
        <dbReference type="ARBA" id="ARBA00015611"/>
    </source>
</evidence>
<feature type="binding site" evidence="13">
    <location>
        <begin position="188"/>
        <end position="190"/>
    </location>
    <ligand>
        <name>a peptide</name>
        <dbReference type="ChEBI" id="CHEBI:60466"/>
    </ligand>
</feature>
<dbReference type="EMBL" id="VLPL01000003">
    <property type="protein sequence ID" value="TSJ45865.1"/>
    <property type="molecule type" value="Genomic_DNA"/>
</dbReference>
<organism evidence="16 17">
    <name type="scientific">Fluviicola chungangensis</name>
    <dbReference type="NCBI Taxonomy" id="2597671"/>
    <lineage>
        <taxon>Bacteria</taxon>
        <taxon>Pseudomonadati</taxon>
        <taxon>Bacteroidota</taxon>
        <taxon>Flavobacteriia</taxon>
        <taxon>Flavobacteriales</taxon>
        <taxon>Crocinitomicaceae</taxon>
        <taxon>Fluviicola</taxon>
    </lineage>
</organism>
<dbReference type="SUPFAM" id="SSF48371">
    <property type="entry name" value="ARM repeat"/>
    <property type="match status" value="1"/>
</dbReference>
<evidence type="ECO:0000256" key="9">
    <source>
        <dbReference type="ARBA" id="ARBA00022801"/>
    </source>
</evidence>
<dbReference type="InterPro" id="IPR027268">
    <property type="entry name" value="Peptidase_M4/M1_CTD_sf"/>
</dbReference>
<feature type="domain" description="Peptidase M1 leukotriene A4 hydrolase/aminopeptidase C-terminal" evidence="15">
    <location>
        <begin position="496"/>
        <end position="657"/>
    </location>
</feature>